<dbReference type="EMBL" id="LDAU01000084">
    <property type="protein sequence ID" value="KRX07390.1"/>
    <property type="molecule type" value="Genomic_DNA"/>
</dbReference>
<dbReference type="InParanoid" id="A0A0V0QYU1"/>
<protein>
    <submittedName>
        <fullName evidence="2">Uncharacterized protein</fullName>
    </submittedName>
</protein>
<comment type="caution">
    <text evidence="2">The sequence shown here is derived from an EMBL/GenBank/DDBJ whole genome shotgun (WGS) entry which is preliminary data.</text>
</comment>
<accession>A0A0V0QYU1</accession>
<name>A0A0V0QYU1_PSEPJ</name>
<keyword evidence="3" id="KW-1185">Reference proteome</keyword>
<feature type="region of interest" description="Disordered" evidence="1">
    <location>
        <begin position="277"/>
        <end position="301"/>
    </location>
</feature>
<reference evidence="2 3" key="1">
    <citation type="journal article" date="2015" name="Sci. Rep.">
        <title>Genome of the facultative scuticociliatosis pathogen Pseudocohnilembus persalinus provides insight into its virulence through horizontal gene transfer.</title>
        <authorList>
            <person name="Xiong J."/>
            <person name="Wang G."/>
            <person name="Cheng J."/>
            <person name="Tian M."/>
            <person name="Pan X."/>
            <person name="Warren A."/>
            <person name="Jiang C."/>
            <person name="Yuan D."/>
            <person name="Miao W."/>
        </authorList>
    </citation>
    <scope>NUCLEOTIDE SEQUENCE [LARGE SCALE GENOMIC DNA]</scope>
    <source>
        <strain evidence="2">36N120E</strain>
    </source>
</reference>
<sequence>MKNTSQFSKQANQTDFLKQGFSYHLQQNQTKDFVKENEQTSNNNSNGDNQTIQEVKSIQNSPKNFMEDLSPLKSQQEYSKKPFLPKKQRAKLNSIEINDLQERLEDGAQNWVTKENDDLYKNSLKYHQKTASIYIENAKNCINEDINSISKQQLNNSVIQKLSSLNMIWQEARKVYPKGYFITQPKFRSTQNTSIINNNVTQQTNSIFNNTTTNQTQLNTQISELDLSQAFQASQNKSLTQYQPEKNDESRISKFLDMANSRLEQSRQYQNQVQNFNDNSNISKFGSNKKQEQYTNNTYNSNQDLEKIKELNETKIEQQNKVEKINYSIRKNFKMTLTQAQKHQKKSRMLAQSLQKQIQNDQYQYQQTNIVNRLHDTPNNKQLLKKMETLTNQQVQEYNQKITSNLQKKQFEKRYLGKMSYDVSNIQFDFQDYQKNFEKEREEIDKKLLEQDIVDGKQNFYSFSTRIQQNNYKNPLKNKKILPKFLEPFKQSAISELAKEQGDNFDDKQYQHMDPHDLQNVDQFSSLMTQIGMLYQFDDLKQSYKGDIKVLNKNKVNNTQYYAVPMIKTGENQNLQGWGKLEEERKKQMLFKNVKLLDKCYPLVQPLDYIAETKEFHIK</sequence>
<proteinExistence type="predicted"/>
<organism evidence="2 3">
    <name type="scientific">Pseudocohnilembus persalinus</name>
    <name type="common">Ciliate</name>
    <dbReference type="NCBI Taxonomy" id="266149"/>
    <lineage>
        <taxon>Eukaryota</taxon>
        <taxon>Sar</taxon>
        <taxon>Alveolata</taxon>
        <taxon>Ciliophora</taxon>
        <taxon>Intramacronucleata</taxon>
        <taxon>Oligohymenophorea</taxon>
        <taxon>Scuticociliatia</taxon>
        <taxon>Philasterida</taxon>
        <taxon>Pseudocohnilembidae</taxon>
        <taxon>Pseudocohnilembus</taxon>
    </lineage>
</organism>
<gene>
    <name evidence="2" type="ORF">PPERSA_07005</name>
</gene>
<dbReference type="AlphaFoldDB" id="A0A0V0QYU1"/>
<dbReference type="Proteomes" id="UP000054937">
    <property type="component" value="Unassembled WGS sequence"/>
</dbReference>
<evidence type="ECO:0000256" key="1">
    <source>
        <dbReference type="SAM" id="MobiDB-lite"/>
    </source>
</evidence>
<evidence type="ECO:0000313" key="2">
    <source>
        <dbReference type="EMBL" id="KRX07390.1"/>
    </source>
</evidence>
<evidence type="ECO:0000313" key="3">
    <source>
        <dbReference type="Proteomes" id="UP000054937"/>
    </source>
</evidence>